<evidence type="ECO:0000256" key="2">
    <source>
        <dbReference type="ARBA" id="ARBA00022475"/>
    </source>
</evidence>
<comment type="subcellular location">
    <subcellularLocation>
        <location evidence="1">Cell membrane</location>
        <topology evidence="1">Multi-pass membrane protein</topology>
    </subcellularLocation>
</comment>
<keyword evidence="9" id="KW-1185">Reference proteome</keyword>
<organism evidence="8 9">
    <name type="scientific">Clostridium tagluense</name>
    <dbReference type="NCBI Taxonomy" id="360422"/>
    <lineage>
        <taxon>Bacteria</taxon>
        <taxon>Bacillati</taxon>
        <taxon>Bacillota</taxon>
        <taxon>Clostridia</taxon>
        <taxon>Eubacteriales</taxon>
        <taxon>Clostridiaceae</taxon>
        <taxon>Clostridium</taxon>
    </lineage>
</organism>
<reference evidence="8 9" key="1">
    <citation type="submission" date="2018-11" db="EMBL/GenBank/DDBJ databases">
        <title>Genome sequencing and assembly of Clostridium tagluense strain A121.</title>
        <authorList>
            <person name="Murakami T."/>
            <person name="Segawa T."/>
            <person name="Shcherbakova V.A."/>
            <person name="Mori H."/>
            <person name="Yoshimura Y."/>
        </authorList>
    </citation>
    <scope>NUCLEOTIDE SEQUENCE [LARGE SCALE GENOMIC DNA]</scope>
    <source>
        <strain evidence="8 9">A121</strain>
    </source>
</reference>
<evidence type="ECO:0000256" key="1">
    <source>
        <dbReference type="ARBA" id="ARBA00004651"/>
    </source>
</evidence>
<keyword evidence="5 6" id="KW-0472">Membrane</keyword>
<dbReference type="GO" id="GO:0005886">
    <property type="term" value="C:plasma membrane"/>
    <property type="evidence" value="ECO:0007669"/>
    <property type="project" value="UniProtKB-SubCell"/>
</dbReference>
<evidence type="ECO:0000256" key="3">
    <source>
        <dbReference type="ARBA" id="ARBA00022692"/>
    </source>
</evidence>
<sequence>MKKIIKEYILITIGLALVAVGFYFFLVPNNLAVGGVSGLAMIINLYVPALSIGAIMIVLNLILFVIGFIFIGSSFGVKTIYSSLGLSGMIWILEKTCPMSGSITNDLFLELIFGILIGAVGLGMVFNQNASTGGTDIIAKILYKYFHLDIGKALLLSDFLVTILAGIAFGPKIGMYALLGVIINGFTIDAVIAGMNICKKVEVVSSRGEEIKRYIIEELGRGATLYTAKGAYTNEEKEVITTVLGKKEFIKLKIYIKEIDKKAFIITYNVHEILGEGFKDINE</sequence>
<evidence type="ECO:0000256" key="5">
    <source>
        <dbReference type="ARBA" id="ARBA00023136"/>
    </source>
</evidence>
<gene>
    <name evidence="8" type="ORF">Ctaglu_24010</name>
</gene>
<evidence type="ECO:0000313" key="8">
    <source>
        <dbReference type="EMBL" id="GCD10778.1"/>
    </source>
</evidence>
<dbReference type="InterPro" id="IPR015867">
    <property type="entry name" value="N-reg_PII/ATP_PRibTrfase_C"/>
</dbReference>
<dbReference type="OrthoDB" id="9779786at2"/>
<accession>A0A401UMM9</accession>
<proteinExistence type="predicted"/>
<evidence type="ECO:0000256" key="4">
    <source>
        <dbReference type="ARBA" id="ARBA00022989"/>
    </source>
</evidence>
<protein>
    <recommendedName>
        <fullName evidence="7">DUF2179 domain-containing protein</fullName>
    </recommendedName>
</protein>
<dbReference type="Pfam" id="PF02588">
    <property type="entry name" value="YitT_membrane"/>
    <property type="match status" value="1"/>
</dbReference>
<dbReference type="InterPro" id="IPR003740">
    <property type="entry name" value="YitT"/>
</dbReference>
<name>A0A401UMM9_9CLOT</name>
<evidence type="ECO:0000256" key="6">
    <source>
        <dbReference type="SAM" id="Phobius"/>
    </source>
</evidence>
<dbReference type="EMBL" id="BHYK01000012">
    <property type="protein sequence ID" value="GCD10778.1"/>
    <property type="molecule type" value="Genomic_DNA"/>
</dbReference>
<dbReference type="AlphaFoldDB" id="A0A401UMM9"/>
<dbReference type="InterPro" id="IPR051461">
    <property type="entry name" value="UPF0750_membrane"/>
</dbReference>
<keyword evidence="2" id="KW-1003">Cell membrane</keyword>
<feature type="transmembrane region" description="Helical" evidence="6">
    <location>
        <begin position="7"/>
        <end position="25"/>
    </location>
</feature>
<dbReference type="Gene3D" id="3.30.70.120">
    <property type="match status" value="1"/>
</dbReference>
<dbReference type="CDD" id="cd16380">
    <property type="entry name" value="YitT_C"/>
    <property type="match status" value="1"/>
</dbReference>
<feature type="transmembrane region" description="Helical" evidence="6">
    <location>
        <begin position="107"/>
        <end position="126"/>
    </location>
</feature>
<dbReference type="PANTHER" id="PTHR33545">
    <property type="entry name" value="UPF0750 MEMBRANE PROTEIN YITT-RELATED"/>
    <property type="match status" value="1"/>
</dbReference>
<keyword evidence="4 6" id="KW-1133">Transmembrane helix</keyword>
<dbReference type="PANTHER" id="PTHR33545:SF9">
    <property type="entry name" value="UPF0750 MEMBRANE PROTEIN YITE"/>
    <property type="match status" value="1"/>
</dbReference>
<dbReference type="Proteomes" id="UP000287872">
    <property type="component" value="Unassembled WGS sequence"/>
</dbReference>
<feature type="transmembrane region" description="Helical" evidence="6">
    <location>
        <begin position="146"/>
        <end position="169"/>
    </location>
</feature>
<comment type="caution">
    <text evidence="8">The sequence shown here is derived from an EMBL/GenBank/DDBJ whole genome shotgun (WGS) entry which is preliminary data.</text>
</comment>
<evidence type="ECO:0000259" key="7">
    <source>
        <dbReference type="Pfam" id="PF10035"/>
    </source>
</evidence>
<evidence type="ECO:0000313" key="9">
    <source>
        <dbReference type="Proteomes" id="UP000287872"/>
    </source>
</evidence>
<feature type="transmembrane region" description="Helical" evidence="6">
    <location>
        <begin position="175"/>
        <end position="198"/>
    </location>
</feature>
<dbReference type="PIRSF" id="PIRSF006483">
    <property type="entry name" value="Membrane_protein_YitT"/>
    <property type="match status" value="1"/>
</dbReference>
<dbReference type="InterPro" id="IPR019264">
    <property type="entry name" value="DUF2179"/>
</dbReference>
<dbReference type="Pfam" id="PF10035">
    <property type="entry name" value="DUF2179"/>
    <property type="match status" value="1"/>
</dbReference>
<keyword evidence="3 6" id="KW-0812">Transmembrane</keyword>
<feature type="domain" description="DUF2179" evidence="7">
    <location>
        <begin position="221"/>
        <end position="275"/>
    </location>
</feature>
<dbReference type="RefSeq" id="WP_125001989.1">
    <property type="nucleotide sequence ID" value="NZ_BHYK01000012.1"/>
</dbReference>